<dbReference type="SUPFAM" id="SSF46785">
    <property type="entry name" value="Winged helix' DNA-binding domain"/>
    <property type="match status" value="1"/>
</dbReference>
<dbReference type="CDD" id="cd00090">
    <property type="entry name" value="HTH_ARSR"/>
    <property type="match status" value="1"/>
</dbReference>
<dbReference type="InterPro" id="IPR036388">
    <property type="entry name" value="WH-like_DNA-bd_sf"/>
</dbReference>
<dbReference type="GO" id="GO:0003677">
    <property type="term" value="F:DNA binding"/>
    <property type="evidence" value="ECO:0007669"/>
    <property type="project" value="UniProtKB-KW"/>
</dbReference>
<dbReference type="PROSITE" id="PS50987">
    <property type="entry name" value="HTH_ARSR_2"/>
    <property type="match status" value="1"/>
</dbReference>
<dbReference type="STRING" id="407234.SAMN05421795_10134"/>
<dbReference type="Pfam" id="PF01022">
    <property type="entry name" value="HTH_5"/>
    <property type="match status" value="1"/>
</dbReference>
<dbReference type="InterPro" id="IPR036390">
    <property type="entry name" value="WH_DNA-bd_sf"/>
</dbReference>
<evidence type="ECO:0000256" key="1">
    <source>
        <dbReference type="ARBA" id="ARBA00023015"/>
    </source>
</evidence>
<feature type="region of interest" description="Disordered" evidence="4">
    <location>
        <begin position="1"/>
        <end position="27"/>
    </location>
</feature>
<name>A0A1N7JIY8_9RHOB</name>
<gene>
    <name evidence="6" type="ORF">SAMN05421795_10134</name>
</gene>
<evidence type="ECO:0000256" key="4">
    <source>
        <dbReference type="SAM" id="MobiDB-lite"/>
    </source>
</evidence>
<dbReference type="InterPro" id="IPR011991">
    <property type="entry name" value="ArsR-like_HTH"/>
</dbReference>
<dbReference type="NCBIfam" id="NF033788">
    <property type="entry name" value="HTH_metalloreg"/>
    <property type="match status" value="1"/>
</dbReference>
<keyword evidence="7" id="KW-1185">Reference proteome</keyword>
<keyword evidence="1" id="KW-0805">Transcription regulation</keyword>
<dbReference type="Proteomes" id="UP000186098">
    <property type="component" value="Unassembled WGS sequence"/>
</dbReference>
<dbReference type="GO" id="GO:0003700">
    <property type="term" value="F:DNA-binding transcription factor activity"/>
    <property type="evidence" value="ECO:0007669"/>
    <property type="project" value="InterPro"/>
</dbReference>
<dbReference type="InterPro" id="IPR051011">
    <property type="entry name" value="Metal_resp_trans_reg"/>
</dbReference>
<evidence type="ECO:0000256" key="3">
    <source>
        <dbReference type="ARBA" id="ARBA00023163"/>
    </source>
</evidence>
<feature type="domain" description="HTH arsR-type" evidence="5">
    <location>
        <begin position="39"/>
        <end position="132"/>
    </location>
</feature>
<proteinExistence type="predicted"/>
<dbReference type="Gene3D" id="1.10.10.10">
    <property type="entry name" value="Winged helix-like DNA-binding domain superfamily/Winged helix DNA-binding domain"/>
    <property type="match status" value="1"/>
</dbReference>
<reference evidence="7" key="1">
    <citation type="submission" date="2017-01" db="EMBL/GenBank/DDBJ databases">
        <authorList>
            <person name="Varghese N."/>
            <person name="Submissions S."/>
        </authorList>
    </citation>
    <scope>NUCLEOTIDE SEQUENCE [LARGE SCALE GENOMIC DNA]</scope>
    <source>
        <strain evidence="7">DSM 18714</strain>
    </source>
</reference>
<organism evidence="6 7">
    <name type="scientific">Phaeovulum vinaykumarii</name>
    <dbReference type="NCBI Taxonomy" id="407234"/>
    <lineage>
        <taxon>Bacteria</taxon>
        <taxon>Pseudomonadati</taxon>
        <taxon>Pseudomonadota</taxon>
        <taxon>Alphaproteobacteria</taxon>
        <taxon>Rhodobacterales</taxon>
        <taxon>Paracoccaceae</taxon>
        <taxon>Phaeovulum</taxon>
    </lineage>
</organism>
<keyword evidence="2" id="KW-0238">DNA-binding</keyword>
<protein>
    <submittedName>
        <fullName evidence="6">ArsR family transcriptional regulator</fullName>
    </submittedName>
</protein>
<dbReference type="InterPro" id="IPR001845">
    <property type="entry name" value="HTH_ArsR_DNA-bd_dom"/>
</dbReference>
<dbReference type="PANTHER" id="PTHR43132:SF2">
    <property type="entry name" value="ARSENICAL RESISTANCE OPERON REPRESSOR ARSR-RELATED"/>
    <property type="match status" value="1"/>
</dbReference>
<evidence type="ECO:0000259" key="5">
    <source>
        <dbReference type="PROSITE" id="PS50987"/>
    </source>
</evidence>
<dbReference type="EMBL" id="FTOM01000001">
    <property type="protein sequence ID" value="SIS49295.1"/>
    <property type="molecule type" value="Genomic_DNA"/>
</dbReference>
<evidence type="ECO:0000313" key="7">
    <source>
        <dbReference type="Proteomes" id="UP000186098"/>
    </source>
</evidence>
<dbReference type="PANTHER" id="PTHR43132">
    <property type="entry name" value="ARSENICAL RESISTANCE OPERON REPRESSOR ARSR-RELATED"/>
    <property type="match status" value="1"/>
</dbReference>
<evidence type="ECO:0000256" key="2">
    <source>
        <dbReference type="ARBA" id="ARBA00023125"/>
    </source>
</evidence>
<evidence type="ECO:0000313" key="6">
    <source>
        <dbReference type="EMBL" id="SIS49295.1"/>
    </source>
</evidence>
<dbReference type="SMART" id="SM00418">
    <property type="entry name" value="HTH_ARSR"/>
    <property type="match status" value="1"/>
</dbReference>
<keyword evidence="3" id="KW-0804">Transcription</keyword>
<dbReference type="PRINTS" id="PR00778">
    <property type="entry name" value="HTHARSR"/>
</dbReference>
<dbReference type="AlphaFoldDB" id="A0A1N7JIY8"/>
<sequence length="132" mass="14300">MAEAAYSRFGMRAAQGPAPRDAGLDPKAQAQAAGPMCGLVAQAETVANFLKALGHEGRLQILCFLSTGPKSVTELETLLDQRQSAVSQQLARLRHEGLVQTRREGQVIYYSILDPKVAETVALMNRLFCAQD</sequence>
<accession>A0A1N7JIY8</accession>